<evidence type="ECO:0000313" key="3">
    <source>
        <dbReference type="EMBL" id="KAJ4459915.1"/>
    </source>
</evidence>
<feature type="compositionally biased region" description="Low complexity" evidence="1">
    <location>
        <begin position="39"/>
        <end position="53"/>
    </location>
</feature>
<keyword evidence="4" id="KW-1185">Reference proteome</keyword>
<feature type="region of interest" description="Disordered" evidence="1">
    <location>
        <begin position="191"/>
        <end position="447"/>
    </location>
</feature>
<dbReference type="Gene3D" id="3.30.160.20">
    <property type="match status" value="1"/>
</dbReference>
<dbReference type="InterPro" id="IPR014720">
    <property type="entry name" value="dsRBD_dom"/>
</dbReference>
<gene>
    <name evidence="3" type="ORF">PAPYR_3976</name>
</gene>
<evidence type="ECO:0000256" key="1">
    <source>
        <dbReference type="SAM" id="MobiDB-lite"/>
    </source>
</evidence>
<dbReference type="SUPFAM" id="SSF54768">
    <property type="entry name" value="dsRNA-binding domain-like"/>
    <property type="match status" value="1"/>
</dbReference>
<evidence type="ECO:0000313" key="4">
    <source>
        <dbReference type="Proteomes" id="UP001141327"/>
    </source>
</evidence>
<evidence type="ECO:0000259" key="2">
    <source>
        <dbReference type="SMART" id="SM00358"/>
    </source>
</evidence>
<reference evidence="3" key="1">
    <citation type="journal article" date="2022" name="bioRxiv">
        <title>Genomics of Preaxostyla Flagellates Illuminates Evolutionary Transitions and the Path Towards Mitochondrial Loss.</title>
        <authorList>
            <person name="Novak L.V.F."/>
            <person name="Treitli S.C."/>
            <person name="Pyrih J."/>
            <person name="Halakuc P."/>
            <person name="Pipaliya S.V."/>
            <person name="Vacek V."/>
            <person name="Brzon O."/>
            <person name="Soukal P."/>
            <person name="Eme L."/>
            <person name="Dacks J.B."/>
            <person name="Karnkowska A."/>
            <person name="Elias M."/>
            <person name="Hampl V."/>
        </authorList>
    </citation>
    <scope>NUCLEOTIDE SEQUENCE</scope>
    <source>
        <strain evidence="3">RCP-MX</strain>
    </source>
</reference>
<feature type="compositionally biased region" description="Pro residues" evidence="1">
    <location>
        <begin position="355"/>
        <end position="364"/>
    </location>
</feature>
<feature type="compositionally biased region" description="Low complexity" evidence="1">
    <location>
        <begin position="365"/>
        <end position="391"/>
    </location>
</feature>
<dbReference type="SMART" id="SM00358">
    <property type="entry name" value="DSRM"/>
    <property type="match status" value="1"/>
</dbReference>
<feature type="compositionally biased region" description="Pro residues" evidence="1">
    <location>
        <begin position="149"/>
        <end position="163"/>
    </location>
</feature>
<organism evidence="3 4">
    <name type="scientific">Paratrimastix pyriformis</name>
    <dbReference type="NCBI Taxonomy" id="342808"/>
    <lineage>
        <taxon>Eukaryota</taxon>
        <taxon>Metamonada</taxon>
        <taxon>Preaxostyla</taxon>
        <taxon>Paratrimastigidae</taxon>
        <taxon>Paratrimastix</taxon>
    </lineage>
</organism>
<dbReference type="EMBL" id="JAPMOS010000016">
    <property type="protein sequence ID" value="KAJ4459915.1"/>
    <property type="molecule type" value="Genomic_DNA"/>
</dbReference>
<comment type="caution">
    <text evidence="3">The sequence shown here is derived from an EMBL/GenBank/DDBJ whole genome shotgun (WGS) entry which is preliminary data.</text>
</comment>
<accession>A0ABQ8UT45</accession>
<dbReference type="Proteomes" id="UP001141327">
    <property type="component" value="Unassembled WGS sequence"/>
</dbReference>
<feature type="domain" description="DRBM" evidence="2">
    <location>
        <begin position="452"/>
        <end position="521"/>
    </location>
</feature>
<feature type="region of interest" description="Disordered" evidence="1">
    <location>
        <begin position="133"/>
        <end position="163"/>
    </location>
</feature>
<sequence>MMPPPSCIRTAQQPPPAAIRTHIASEPVIITTTAIDQHAAGSTDTSDRASAAPAAPPFLGGSHIPSAPAAPPFLGGSHIIPSADGAASWTAIDNNNDDHVFPAPSPSPPEVEDRIVWGMGHLLGPDAAFSAGPPTAALPPPSFAVRKTPGPPPPAPLAEPPFGLPAAAPAPAARVKAGPAAATAALVGPSLEVGKPTSVPSVPPTSRQAAPEAQSSCNDSWGGPPGDGWAGTNRTPAWAGVAPTPGDAPALSWGGEWGGEAGDEAGPAQWGAAPSKPAAPRKPPQVPATPQWGSGTGSDSEWGEIEIPSDDGTPAQTGRTVGHTPRAASATPRSASPPPSCSSTATRRTHKTVAAPPPPPPPRAHSPAASWATEDTTASGWAAGSTASSWADGGGGGWATAPRSSVRAPSRPGSSDWTAAVPKGWGPPPDWEDKAKIPGPEDLPPGARWPLAKNTLQELAMQGLCGMPRYATTQTRLPPAPAFVSVCRAAWAGQQCEATGQAATKRDAEKVAAWIMLDEHGHPA</sequence>
<feature type="compositionally biased region" description="Low complexity" evidence="1">
    <location>
        <begin position="196"/>
        <end position="206"/>
    </location>
</feature>
<name>A0ABQ8UT45_9EUKA</name>
<feature type="region of interest" description="Disordered" evidence="1">
    <location>
        <begin position="37"/>
        <end position="66"/>
    </location>
</feature>
<protein>
    <recommendedName>
        <fullName evidence="2">DRBM domain-containing protein</fullName>
    </recommendedName>
</protein>
<proteinExistence type="predicted"/>
<feature type="compositionally biased region" description="Low complexity" evidence="1">
    <location>
        <begin position="324"/>
        <end position="334"/>
    </location>
</feature>